<keyword evidence="1" id="KW-0472">Membrane</keyword>
<reference evidence="2 3" key="1">
    <citation type="submission" date="2024-10" db="EMBL/GenBank/DDBJ databases">
        <authorList>
            <person name="Kim D."/>
        </authorList>
    </citation>
    <scope>NUCLEOTIDE SEQUENCE [LARGE SCALE GENOMIC DNA]</scope>
    <source>
        <strain evidence="2">Taebaek</strain>
    </source>
</reference>
<name>A0ABD2KLB1_HETSC</name>
<accession>A0ABD2KLB1</accession>
<sequence length="340" mass="37940">MDSNETDRPPLPLLFQLFSPNNYSHSAVLPKMSIAMVDDASVHSESVELRSRNTKMHGTIGGTEMAYRNDNFTTSVGNGGRMPLIEHVVKNGESLMQISLQYSVPSWKLCLHFVHLSSNISHFHVSEIKRVNNIVADHEIHGLPMLRIPMTRAFLLRRQIMEAEEETGGQREAKIIDILGEEGTSTANCGTFDAMAEEDNNEGMRTTHRNVMKEFGSHRSQTNRQQNALRKSDFGTLLNGRQNDALRSSDESLAAYAKEAIEGILDETDRNMATVRQNLPSPSLEGGAFHFVDAGVPDNSSNVWLIVAVVLVIFVLLPLALTFLEESGEMEEHRQQRPQS</sequence>
<gene>
    <name evidence="2" type="ORF">niasHS_000304</name>
</gene>
<dbReference type="Proteomes" id="UP001620645">
    <property type="component" value="Unassembled WGS sequence"/>
</dbReference>
<evidence type="ECO:0000256" key="1">
    <source>
        <dbReference type="SAM" id="Phobius"/>
    </source>
</evidence>
<dbReference type="EMBL" id="JBICCN010000012">
    <property type="protein sequence ID" value="KAL3103668.1"/>
    <property type="molecule type" value="Genomic_DNA"/>
</dbReference>
<dbReference type="Gene3D" id="3.10.350.10">
    <property type="entry name" value="LysM domain"/>
    <property type="match status" value="1"/>
</dbReference>
<dbReference type="AlphaFoldDB" id="A0ABD2KLB1"/>
<evidence type="ECO:0000313" key="2">
    <source>
        <dbReference type="EMBL" id="KAL3103668.1"/>
    </source>
</evidence>
<organism evidence="2 3">
    <name type="scientific">Heterodera schachtii</name>
    <name type="common">Sugarbeet cyst nematode worm</name>
    <name type="synonym">Tylenchus schachtii</name>
    <dbReference type="NCBI Taxonomy" id="97005"/>
    <lineage>
        <taxon>Eukaryota</taxon>
        <taxon>Metazoa</taxon>
        <taxon>Ecdysozoa</taxon>
        <taxon>Nematoda</taxon>
        <taxon>Chromadorea</taxon>
        <taxon>Rhabditida</taxon>
        <taxon>Tylenchina</taxon>
        <taxon>Tylenchomorpha</taxon>
        <taxon>Tylenchoidea</taxon>
        <taxon>Heteroderidae</taxon>
        <taxon>Heteroderinae</taxon>
        <taxon>Heterodera</taxon>
    </lineage>
</organism>
<keyword evidence="1" id="KW-0812">Transmembrane</keyword>
<evidence type="ECO:0008006" key="4">
    <source>
        <dbReference type="Google" id="ProtNLM"/>
    </source>
</evidence>
<evidence type="ECO:0000313" key="3">
    <source>
        <dbReference type="Proteomes" id="UP001620645"/>
    </source>
</evidence>
<feature type="transmembrane region" description="Helical" evidence="1">
    <location>
        <begin position="303"/>
        <end position="324"/>
    </location>
</feature>
<protein>
    <recommendedName>
        <fullName evidence="4">LysM domain-containing protein</fullName>
    </recommendedName>
</protein>
<keyword evidence="1" id="KW-1133">Transmembrane helix</keyword>
<dbReference type="InterPro" id="IPR036779">
    <property type="entry name" value="LysM_dom_sf"/>
</dbReference>
<keyword evidence="3" id="KW-1185">Reference proteome</keyword>
<comment type="caution">
    <text evidence="2">The sequence shown here is derived from an EMBL/GenBank/DDBJ whole genome shotgun (WGS) entry which is preliminary data.</text>
</comment>
<proteinExistence type="predicted"/>